<keyword evidence="4" id="KW-1185">Reference proteome</keyword>
<evidence type="ECO:0000256" key="1">
    <source>
        <dbReference type="SAM" id="MobiDB-lite"/>
    </source>
</evidence>
<accession>A0A1H9PPL8</accession>
<feature type="transmembrane region" description="Helical" evidence="2">
    <location>
        <begin position="32"/>
        <end position="50"/>
    </location>
</feature>
<feature type="region of interest" description="Disordered" evidence="1">
    <location>
        <begin position="69"/>
        <end position="98"/>
    </location>
</feature>
<dbReference type="AlphaFoldDB" id="A0A1H9PPL8"/>
<dbReference type="EMBL" id="FOGT01000001">
    <property type="protein sequence ID" value="SER49483.1"/>
    <property type="molecule type" value="Genomic_DNA"/>
</dbReference>
<keyword evidence="2" id="KW-1133">Transmembrane helix</keyword>
<feature type="transmembrane region" description="Helical" evidence="2">
    <location>
        <begin position="7"/>
        <end position="26"/>
    </location>
</feature>
<evidence type="ECO:0000256" key="2">
    <source>
        <dbReference type="SAM" id="Phobius"/>
    </source>
</evidence>
<protein>
    <submittedName>
        <fullName evidence="3">Uncharacterized protein</fullName>
    </submittedName>
</protein>
<proteinExistence type="predicted"/>
<dbReference type="InterPro" id="IPR048110">
    <property type="entry name" value="SA1362/YqhP-like"/>
</dbReference>
<evidence type="ECO:0000313" key="4">
    <source>
        <dbReference type="Proteomes" id="UP000198571"/>
    </source>
</evidence>
<sequence length="128" mass="14601">MFRNSYHPVILTIMGLAVIGIGFRLFTNPGAFVTQILVTVGIVALILLLFKSFIMPRLMRRQASFANQQGMHAYQGQPKKKKPISFSNKKKEKKKSINRPLVKRQSDVKLTVIEGKKNKQKKKSRALF</sequence>
<dbReference type="STRING" id="1601833.SAMN05518684_101388"/>
<dbReference type="Proteomes" id="UP000198571">
    <property type="component" value="Unassembled WGS sequence"/>
</dbReference>
<dbReference type="OrthoDB" id="2989424at2"/>
<reference evidence="4" key="1">
    <citation type="submission" date="2016-10" db="EMBL/GenBank/DDBJ databases">
        <authorList>
            <person name="Varghese N."/>
            <person name="Submissions S."/>
        </authorList>
    </citation>
    <scope>NUCLEOTIDE SEQUENCE [LARGE SCALE GENOMIC DNA]</scope>
    <source>
        <strain evidence="4">S9</strain>
    </source>
</reference>
<organism evidence="3 4">
    <name type="scientific">Salipaludibacillus aurantiacus</name>
    <dbReference type="NCBI Taxonomy" id="1601833"/>
    <lineage>
        <taxon>Bacteria</taxon>
        <taxon>Bacillati</taxon>
        <taxon>Bacillota</taxon>
        <taxon>Bacilli</taxon>
        <taxon>Bacillales</taxon>
        <taxon>Bacillaceae</taxon>
    </lineage>
</organism>
<keyword evidence="2" id="KW-0812">Transmembrane</keyword>
<dbReference type="NCBIfam" id="NF041554">
    <property type="entry name" value="SA1362_fam"/>
    <property type="match status" value="1"/>
</dbReference>
<gene>
    <name evidence="3" type="ORF">SAMN05518684_101388</name>
</gene>
<feature type="compositionally biased region" description="Basic residues" evidence="1">
    <location>
        <begin position="78"/>
        <end position="97"/>
    </location>
</feature>
<name>A0A1H9PPL8_9BACI</name>
<keyword evidence="2" id="KW-0472">Membrane</keyword>
<dbReference type="RefSeq" id="WP_093047304.1">
    <property type="nucleotide sequence ID" value="NZ_FOGT01000001.1"/>
</dbReference>
<evidence type="ECO:0000313" key="3">
    <source>
        <dbReference type="EMBL" id="SER49483.1"/>
    </source>
</evidence>